<accession>A0A804PCH6</accession>
<dbReference type="CDD" id="cd07374">
    <property type="entry name" value="CYTH-like_Pase"/>
    <property type="match status" value="1"/>
</dbReference>
<dbReference type="InterPro" id="IPR023577">
    <property type="entry name" value="CYTH_domain"/>
</dbReference>
<dbReference type="Pfam" id="PF01928">
    <property type="entry name" value="CYTH"/>
    <property type="match status" value="1"/>
</dbReference>
<reference evidence="3" key="1">
    <citation type="journal article" date="2009" name="Science">
        <title>The B73 maize genome: complexity, diversity, and dynamics.</title>
        <authorList>
            <person name="Schnable P.S."/>
            <person name="Ware D."/>
            <person name="Fulton R.S."/>
            <person name="Stein J.C."/>
            <person name="Wei F."/>
            <person name="Pasternak S."/>
            <person name="Liang C."/>
            <person name="Zhang J."/>
            <person name="Fulton L."/>
            <person name="Graves T.A."/>
            <person name="Minx P."/>
            <person name="Reily A.D."/>
            <person name="Courtney L."/>
            <person name="Kruchowski S.S."/>
            <person name="Tomlinson C."/>
            <person name="Strong C."/>
            <person name="Delehaunty K."/>
            <person name="Fronick C."/>
            <person name="Courtney B."/>
            <person name="Rock S.M."/>
            <person name="Belter E."/>
            <person name="Du F."/>
            <person name="Kim K."/>
            <person name="Abbott R.M."/>
            <person name="Cotton M."/>
            <person name="Levy A."/>
            <person name="Marchetto P."/>
            <person name="Ochoa K."/>
            <person name="Jackson S.M."/>
            <person name="Gillam B."/>
            <person name="Chen W."/>
            <person name="Yan L."/>
            <person name="Higginbotham J."/>
            <person name="Cardenas M."/>
            <person name="Waligorski J."/>
            <person name="Applebaum E."/>
            <person name="Phelps L."/>
            <person name="Falcone J."/>
            <person name="Kanchi K."/>
            <person name="Thane T."/>
            <person name="Scimone A."/>
            <person name="Thane N."/>
            <person name="Henke J."/>
            <person name="Wang T."/>
            <person name="Ruppert J."/>
            <person name="Shah N."/>
            <person name="Rotter K."/>
            <person name="Hodges J."/>
            <person name="Ingenthron E."/>
            <person name="Cordes M."/>
            <person name="Kohlberg S."/>
            <person name="Sgro J."/>
            <person name="Delgado B."/>
            <person name="Mead K."/>
            <person name="Chinwalla A."/>
            <person name="Leonard S."/>
            <person name="Crouse K."/>
            <person name="Collura K."/>
            <person name="Kudrna D."/>
            <person name="Currie J."/>
            <person name="He R."/>
            <person name="Angelova A."/>
            <person name="Rajasekar S."/>
            <person name="Mueller T."/>
            <person name="Lomeli R."/>
            <person name="Scara G."/>
            <person name="Ko A."/>
            <person name="Delaney K."/>
            <person name="Wissotski M."/>
            <person name="Lopez G."/>
            <person name="Campos D."/>
            <person name="Braidotti M."/>
            <person name="Ashley E."/>
            <person name="Golser W."/>
            <person name="Kim H."/>
            <person name="Lee S."/>
            <person name="Lin J."/>
            <person name="Dujmic Z."/>
            <person name="Kim W."/>
            <person name="Talag J."/>
            <person name="Zuccolo A."/>
            <person name="Fan C."/>
            <person name="Sebastian A."/>
            <person name="Kramer M."/>
            <person name="Spiegel L."/>
            <person name="Nascimento L."/>
            <person name="Zutavern T."/>
            <person name="Miller B."/>
            <person name="Ambroise C."/>
            <person name="Muller S."/>
            <person name="Spooner W."/>
            <person name="Narechania A."/>
            <person name="Ren L."/>
            <person name="Wei S."/>
            <person name="Kumari S."/>
            <person name="Faga B."/>
            <person name="Levy M.J."/>
            <person name="McMahan L."/>
            <person name="Van Buren P."/>
            <person name="Vaughn M.W."/>
            <person name="Ying K."/>
            <person name="Yeh C.-T."/>
            <person name="Emrich S.J."/>
            <person name="Jia Y."/>
            <person name="Kalyanaraman A."/>
            <person name="Hsia A.-P."/>
            <person name="Barbazuk W.B."/>
            <person name="Baucom R.S."/>
            <person name="Brutnell T.P."/>
            <person name="Carpita N.C."/>
            <person name="Chaparro C."/>
            <person name="Chia J.-M."/>
            <person name="Deragon J.-M."/>
            <person name="Estill J.C."/>
            <person name="Fu Y."/>
            <person name="Jeddeloh J.A."/>
            <person name="Han Y."/>
            <person name="Lee H."/>
            <person name="Li P."/>
            <person name="Lisch D.R."/>
            <person name="Liu S."/>
            <person name="Liu Z."/>
            <person name="Nagel D.H."/>
            <person name="McCann M.C."/>
            <person name="SanMiguel P."/>
            <person name="Myers A.M."/>
            <person name="Nettleton D."/>
            <person name="Nguyen J."/>
            <person name="Penning B.W."/>
            <person name="Ponnala L."/>
            <person name="Schneider K.L."/>
            <person name="Schwartz D.C."/>
            <person name="Sharma A."/>
            <person name="Soderlund C."/>
            <person name="Springer N.M."/>
            <person name="Sun Q."/>
            <person name="Wang H."/>
            <person name="Waterman M."/>
            <person name="Westerman R."/>
            <person name="Wolfgruber T.K."/>
            <person name="Yang L."/>
            <person name="Yu Y."/>
            <person name="Zhang L."/>
            <person name="Zhou S."/>
            <person name="Zhu Q."/>
            <person name="Bennetzen J.L."/>
            <person name="Dawe R.K."/>
            <person name="Jiang J."/>
            <person name="Jiang N."/>
            <person name="Presting G.G."/>
            <person name="Wessler S.R."/>
            <person name="Aluru S."/>
            <person name="Martienssen R.A."/>
            <person name="Clifton S.W."/>
            <person name="McCombie W.R."/>
            <person name="Wing R.A."/>
            <person name="Wilson R.K."/>
        </authorList>
    </citation>
    <scope>NUCLEOTIDE SEQUENCE [LARGE SCALE GENOMIC DNA]</scope>
    <source>
        <strain evidence="3">cv. B73</strain>
    </source>
</reference>
<keyword evidence="4" id="KW-1267">Proteomics identification</keyword>
<dbReference type="GO" id="GO:0016462">
    <property type="term" value="F:pyrophosphatase activity"/>
    <property type="evidence" value="ECO:0007669"/>
    <property type="project" value="UniProtKB-ARBA"/>
</dbReference>
<dbReference type="SUPFAM" id="SSF55154">
    <property type="entry name" value="CYTH-like phosphatases"/>
    <property type="match status" value="1"/>
</dbReference>
<feature type="domain" description="CYTH" evidence="1">
    <location>
        <begin position="270"/>
        <end position="384"/>
    </location>
</feature>
<evidence type="ECO:0000259" key="1">
    <source>
        <dbReference type="Pfam" id="PF01928"/>
    </source>
</evidence>
<dbReference type="PANTHER" id="PTHR34948">
    <property type="entry name" value="OS08G0299200 PROTEIN"/>
    <property type="match status" value="1"/>
</dbReference>
<dbReference type="Gramene" id="Zm00001eb225080_T001">
    <property type="protein sequence ID" value="Zm00001eb225080_P001"/>
    <property type="gene ID" value="Zm00001eb225080"/>
</dbReference>
<dbReference type="InterPro" id="IPR033469">
    <property type="entry name" value="CYTH-like_dom_sf"/>
</dbReference>
<organism evidence="2 3">
    <name type="scientific">Zea mays</name>
    <name type="common">Maize</name>
    <dbReference type="NCBI Taxonomy" id="4577"/>
    <lineage>
        <taxon>Eukaryota</taxon>
        <taxon>Viridiplantae</taxon>
        <taxon>Streptophyta</taxon>
        <taxon>Embryophyta</taxon>
        <taxon>Tracheophyta</taxon>
        <taxon>Spermatophyta</taxon>
        <taxon>Magnoliopsida</taxon>
        <taxon>Liliopsida</taxon>
        <taxon>Poales</taxon>
        <taxon>Poaceae</taxon>
        <taxon>PACMAD clade</taxon>
        <taxon>Panicoideae</taxon>
        <taxon>Andropogonodae</taxon>
        <taxon>Andropogoneae</taxon>
        <taxon>Tripsacinae</taxon>
        <taxon>Zea</taxon>
    </lineage>
</organism>
<proteinExistence type="evidence at protein level"/>
<evidence type="ECO:0000313" key="2">
    <source>
        <dbReference type="EnsemblPlants" id="Zm00001eb225080_P001"/>
    </source>
</evidence>
<dbReference type="Gene3D" id="2.40.320.10">
    <property type="entry name" value="Hypothetical Protein Pfu-838710-001"/>
    <property type="match status" value="1"/>
</dbReference>
<dbReference type="InParanoid" id="A0A804PCH6"/>
<reference evidence="2" key="3">
    <citation type="submission" date="2021-05" db="UniProtKB">
        <authorList>
            <consortium name="EnsemblPlants"/>
        </authorList>
    </citation>
    <scope>IDENTIFICATION</scope>
    <source>
        <strain evidence="2">cv. B73</strain>
    </source>
</reference>
<dbReference type="Proteomes" id="UP000007305">
    <property type="component" value="Chromosome 5"/>
</dbReference>
<dbReference type="AlphaFoldDB" id="A0A804PCH6"/>
<protein>
    <recommendedName>
        <fullName evidence="1">CYTH domain-containing protein</fullName>
    </recommendedName>
</protein>
<reference evidence="2" key="2">
    <citation type="submission" date="2019-07" db="EMBL/GenBank/DDBJ databases">
        <authorList>
            <person name="Seetharam A."/>
            <person name="Woodhouse M."/>
            <person name="Cannon E."/>
        </authorList>
    </citation>
    <scope>NUCLEOTIDE SEQUENCE [LARGE SCALE GENOMIC DNA]</scope>
    <source>
        <strain evidence="2">cv. B73</strain>
    </source>
</reference>
<evidence type="ECO:0000313" key="3">
    <source>
        <dbReference type="Proteomes" id="UP000007305"/>
    </source>
</evidence>
<name>A0A804PCH6_MAIZE</name>
<dbReference type="PANTHER" id="PTHR34948:SF2">
    <property type="entry name" value="TRIPHOSPHATE TUNNEL METALLOENZYME 3"/>
    <property type="match status" value="1"/>
</dbReference>
<keyword evidence="3" id="KW-1185">Reference proteome</keyword>
<sequence>MRRADYSPSLLSAGTGAEAHIGSNVAVPTRDKLVVHMELAAADVGTGPGIDCSNVGPVGCAVDAPVVQQLQIDGHGGPMWTRLAGSLKSLGAGSPRQRVVRLQRLTKTVSPRNSFNVGIELVPRLTSTQSLVGSLLADRNSPAEISLDAQVLESSRLKMHSRLKKGRQEVPAPVSSQMEVTTPVLDLVPAVVSSQLEEATPVMKPVANFTRNIDCLLPQPPIQKRRIKQLPPNFVPRRSSRLSKKREGLNSTVRQVQAELMMKLNVTNSQPVERVILALKRRLRIEAGVSRVEEIEEPLGPALALAYADDPEYSVGGDAAPFLCLGGFGNTCAVYEYGLEDDGGGFVLELDETRFDFGTRYELECETAEPDRVKEVLERLLTVAGVPYEYCGSSKFACFMSGKLRP</sequence>
<evidence type="ECO:0007829" key="4">
    <source>
        <dbReference type="PeptideAtlas" id="A0A804PCH6"/>
    </source>
</evidence>
<dbReference type="EnsemblPlants" id="Zm00001eb225080_T001">
    <property type="protein sequence ID" value="Zm00001eb225080_P001"/>
    <property type="gene ID" value="Zm00001eb225080"/>
</dbReference>
<dbReference type="FunCoup" id="A0A804PCH6">
    <property type="interactions" value="846"/>
</dbReference>